<name>A0A848KYS8_9ACTN</name>
<sequence>MPRISLRAVVRSVIAVLTISSAVSACSLNPNDLPSVRAGVSDDYQITLQFASILNLPRGADVMMNGLRVGTVESTAQTAHGVDVVAGLTDAAKVPADTKAIIRQNTLLGDTYVALTPAEGDTGAAGFLSNGSVVALDKTTSPPPLEDTIAVLAYFVNGGTIQKIQDTMATLNRTMPSIKDVRAMAATVSIDLANLASGTSQIDRTLVGLNNMSLVFSTKKNELAAIFSDDGVHYFTSVAKNVVAHISTLLPSVGSIFIGGMWLVPMLDSAATLVESGRGEYDVASSAGAAAKVTSFLNTTLLPWASNPSVNIKSVQSADGGELVNDAKTVLRMLGAVR</sequence>
<protein>
    <submittedName>
        <fullName evidence="3">MCE family protein</fullName>
    </submittedName>
</protein>
<proteinExistence type="predicted"/>
<evidence type="ECO:0000256" key="1">
    <source>
        <dbReference type="SAM" id="SignalP"/>
    </source>
</evidence>
<dbReference type="AlphaFoldDB" id="A0A848KYS8"/>
<dbReference type="PANTHER" id="PTHR33371:SF15">
    <property type="entry name" value="LIPOPROTEIN LPRN"/>
    <property type="match status" value="1"/>
</dbReference>
<organism evidence="3 4">
    <name type="scientific">Gordonia asplenii</name>
    <dbReference type="NCBI Taxonomy" id="2725283"/>
    <lineage>
        <taxon>Bacteria</taxon>
        <taxon>Bacillati</taxon>
        <taxon>Actinomycetota</taxon>
        <taxon>Actinomycetes</taxon>
        <taxon>Mycobacteriales</taxon>
        <taxon>Gordoniaceae</taxon>
        <taxon>Gordonia</taxon>
    </lineage>
</organism>
<evidence type="ECO:0000259" key="2">
    <source>
        <dbReference type="Pfam" id="PF02470"/>
    </source>
</evidence>
<gene>
    <name evidence="3" type="ORF">HH308_21240</name>
</gene>
<dbReference type="GO" id="GO:0005576">
    <property type="term" value="C:extracellular region"/>
    <property type="evidence" value="ECO:0007669"/>
    <property type="project" value="TreeGrafter"/>
</dbReference>
<comment type="caution">
    <text evidence="3">The sequence shown here is derived from an EMBL/GenBank/DDBJ whole genome shotgun (WGS) entry which is preliminary data.</text>
</comment>
<evidence type="ECO:0000313" key="3">
    <source>
        <dbReference type="EMBL" id="NMO03746.1"/>
    </source>
</evidence>
<dbReference type="Proteomes" id="UP000550729">
    <property type="component" value="Unassembled WGS sequence"/>
</dbReference>
<evidence type="ECO:0000313" key="4">
    <source>
        <dbReference type="Proteomes" id="UP000550729"/>
    </source>
</evidence>
<dbReference type="EMBL" id="JABBNB010000026">
    <property type="protein sequence ID" value="NMO03746.1"/>
    <property type="molecule type" value="Genomic_DNA"/>
</dbReference>
<accession>A0A848KYS8</accession>
<keyword evidence="1" id="KW-0732">Signal</keyword>
<dbReference type="PANTHER" id="PTHR33371">
    <property type="entry name" value="INTERMEMBRANE PHOSPHOLIPID TRANSPORT SYSTEM BINDING PROTEIN MLAD-RELATED"/>
    <property type="match status" value="1"/>
</dbReference>
<dbReference type="InterPro" id="IPR052336">
    <property type="entry name" value="MlaD_Phospholipid_Transporter"/>
</dbReference>
<reference evidence="3 4" key="1">
    <citation type="submission" date="2020-04" db="EMBL/GenBank/DDBJ databases">
        <title>Gordonia sp. nov. TBRC 11910.</title>
        <authorList>
            <person name="Suriyachadkun C."/>
        </authorList>
    </citation>
    <scope>NUCLEOTIDE SEQUENCE [LARGE SCALE GENOMIC DNA]</scope>
    <source>
        <strain evidence="3 4">TBRC 11910</strain>
    </source>
</reference>
<feature type="chain" id="PRO_5032684653" evidence="1">
    <location>
        <begin position="26"/>
        <end position="338"/>
    </location>
</feature>
<dbReference type="InterPro" id="IPR003399">
    <property type="entry name" value="Mce/MlaD"/>
</dbReference>
<keyword evidence="4" id="KW-1185">Reference proteome</keyword>
<dbReference type="Pfam" id="PF02470">
    <property type="entry name" value="MlaD"/>
    <property type="match status" value="1"/>
</dbReference>
<dbReference type="PROSITE" id="PS51257">
    <property type="entry name" value="PROKAR_LIPOPROTEIN"/>
    <property type="match status" value="1"/>
</dbReference>
<dbReference type="RefSeq" id="WP_170196249.1">
    <property type="nucleotide sequence ID" value="NZ_JABBNB010000026.1"/>
</dbReference>
<feature type="signal peptide" evidence="1">
    <location>
        <begin position="1"/>
        <end position="25"/>
    </location>
</feature>
<feature type="domain" description="Mce/MlaD" evidence="2">
    <location>
        <begin position="43"/>
        <end position="117"/>
    </location>
</feature>